<name>A0A6C0CI06_9ZZZZ</name>
<proteinExistence type="predicted"/>
<organism evidence="1">
    <name type="scientific">viral metagenome</name>
    <dbReference type="NCBI Taxonomy" id="1070528"/>
    <lineage>
        <taxon>unclassified sequences</taxon>
        <taxon>metagenomes</taxon>
        <taxon>organismal metagenomes</taxon>
    </lineage>
</organism>
<dbReference type="EMBL" id="MN739412">
    <property type="protein sequence ID" value="QHT03510.1"/>
    <property type="molecule type" value="Genomic_DNA"/>
</dbReference>
<protein>
    <submittedName>
        <fullName evidence="1">Uncharacterized protein</fullName>
    </submittedName>
</protein>
<reference evidence="1" key="1">
    <citation type="journal article" date="2020" name="Nature">
        <title>Giant virus diversity and host interactions through global metagenomics.</title>
        <authorList>
            <person name="Schulz F."/>
            <person name="Roux S."/>
            <person name="Paez-Espino D."/>
            <person name="Jungbluth S."/>
            <person name="Walsh D.A."/>
            <person name="Denef V.J."/>
            <person name="McMahon K.D."/>
            <person name="Konstantinidis K.T."/>
            <person name="Eloe-Fadrosh E.A."/>
            <person name="Kyrpides N.C."/>
            <person name="Woyke T."/>
        </authorList>
    </citation>
    <scope>NUCLEOTIDE SEQUENCE</scope>
    <source>
        <strain evidence="1">GVMAG-M-3300021079-18</strain>
    </source>
</reference>
<evidence type="ECO:0000313" key="1">
    <source>
        <dbReference type="EMBL" id="QHT03510.1"/>
    </source>
</evidence>
<dbReference type="InterPro" id="IPR035913">
    <property type="entry name" value="RPB5-like_sf"/>
</dbReference>
<dbReference type="AlphaFoldDB" id="A0A6C0CI06"/>
<dbReference type="Gene3D" id="3.90.940.20">
    <property type="entry name" value="RPB5-like RNA polymerase subunit"/>
    <property type="match status" value="1"/>
</dbReference>
<sequence>MRPKTEVYKAYKNAFKMILLREYHEIGGRNPVEPEQFDTLRASHSESRNWIHFQKTVDGVVKSMYLAVATGDVNKEVANAVVSEMANLGGPVEKSSRGQKKTTSKSAPIHLVFVLSDDKSFTSDAKKIFADISFATRRNIPRSQGVIPQSVVELAGIFSMQFNPMKFALQSKIVFITDEDMKEKLRQSLVRVMENKAAALDEILPFLSLEGPIARWYGAHVGDLFYFHRSLGGEQAYYRIVRPEMPGRDKGKAYKVKGEKSAEDI</sequence>
<accession>A0A6C0CI06</accession>